<dbReference type="InterPro" id="IPR013264">
    <property type="entry name" value="DNAG_N"/>
</dbReference>
<comment type="function">
    <text evidence="12 13">RNA polymerase that catalyzes the synthesis of short RNA molecules used as primers for DNA polymerase during DNA replication.</text>
</comment>
<dbReference type="GO" id="GO:0008270">
    <property type="term" value="F:zinc ion binding"/>
    <property type="evidence" value="ECO:0007669"/>
    <property type="project" value="UniProtKB-KW"/>
</dbReference>
<dbReference type="Gene3D" id="3.90.980.10">
    <property type="entry name" value="DNA primase, catalytic core, N-terminal domain"/>
    <property type="match status" value="1"/>
</dbReference>
<evidence type="ECO:0000256" key="14">
    <source>
        <dbReference type="PIRSR" id="PIRSR002811-1"/>
    </source>
</evidence>
<dbReference type="InterPro" id="IPR030846">
    <property type="entry name" value="DnaG_bac"/>
</dbReference>
<dbReference type="PANTHER" id="PTHR30313">
    <property type="entry name" value="DNA PRIMASE"/>
    <property type="match status" value="1"/>
</dbReference>
<protein>
    <recommendedName>
        <fullName evidence="12 13">DNA primase</fullName>
        <ecNumber evidence="12">2.7.7.101</ecNumber>
    </recommendedName>
</protein>
<dbReference type="NCBIfam" id="TIGR01391">
    <property type="entry name" value="dnaG"/>
    <property type="match status" value="1"/>
</dbReference>
<keyword evidence="2 12" id="KW-0639">Primosome</keyword>
<organism evidence="18 19">
    <name type="scientific">Nakamurella alba</name>
    <dbReference type="NCBI Taxonomy" id="2665158"/>
    <lineage>
        <taxon>Bacteria</taxon>
        <taxon>Bacillati</taxon>
        <taxon>Actinomycetota</taxon>
        <taxon>Actinomycetes</taxon>
        <taxon>Nakamurellales</taxon>
        <taxon>Nakamurellaceae</taxon>
        <taxon>Nakamurella</taxon>
    </lineage>
</organism>
<keyword evidence="19" id="KW-1185">Reference proteome</keyword>
<dbReference type="AlphaFoldDB" id="A0A7K1FHE4"/>
<keyword evidence="11 12" id="KW-0804">Transcription</keyword>
<keyword evidence="7 14" id="KW-0863">Zinc-finger</keyword>
<evidence type="ECO:0000259" key="17">
    <source>
        <dbReference type="PROSITE" id="PS50880"/>
    </source>
</evidence>
<keyword evidence="6 13" id="KW-0479">Metal-binding</keyword>
<keyword evidence="10 12" id="KW-0238">DNA-binding</keyword>
<evidence type="ECO:0000256" key="10">
    <source>
        <dbReference type="ARBA" id="ARBA00023125"/>
    </source>
</evidence>
<accession>A0A7K1FHE4</accession>
<evidence type="ECO:0000256" key="9">
    <source>
        <dbReference type="ARBA" id="ARBA00022842"/>
    </source>
</evidence>
<evidence type="ECO:0000313" key="18">
    <source>
        <dbReference type="EMBL" id="MTD13545.1"/>
    </source>
</evidence>
<keyword evidence="4 12" id="KW-0548">Nucleotidyltransferase</keyword>
<dbReference type="Pfam" id="PF13662">
    <property type="entry name" value="Toprim_4"/>
    <property type="match status" value="1"/>
</dbReference>
<dbReference type="Proteomes" id="UP000460221">
    <property type="component" value="Unassembled WGS sequence"/>
</dbReference>
<dbReference type="RefSeq" id="WP_322097582.1">
    <property type="nucleotide sequence ID" value="NZ_WLYK01000001.1"/>
</dbReference>
<feature type="region of interest" description="Disordered" evidence="16">
    <location>
        <begin position="437"/>
        <end position="476"/>
    </location>
</feature>
<comment type="caution">
    <text evidence="12">Lacks conserved residue(s) required for the propagation of feature annotation.</text>
</comment>
<evidence type="ECO:0000256" key="11">
    <source>
        <dbReference type="ARBA" id="ARBA00023163"/>
    </source>
</evidence>
<dbReference type="CDD" id="cd03364">
    <property type="entry name" value="TOPRIM_DnaG_primases"/>
    <property type="match status" value="1"/>
</dbReference>
<feature type="compositionally biased region" description="Low complexity" evidence="16">
    <location>
        <begin position="465"/>
        <end position="475"/>
    </location>
</feature>
<evidence type="ECO:0000256" key="1">
    <source>
        <dbReference type="ARBA" id="ARBA00022478"/>
    </source>
</evidence>
<comment type="catalytic activity">
    <reaction evidence="12">
        <text>ssDNA + n NTP = ssDNA/pppN(pN)n-1 hybrid + (n-1) diphosphate.</text>
        <dbReference type="EC" id="2.7.7.101"/>
    </reaction>
</comment>
<dbReference type="Pfam" id="PF08275">
    <property type="entry name" value="DNAG_N"/>
    <property type="match status" value="1"/>
</dbReference>
<evidence type="ECO:0000256" key="5">
    <source>
        <dbReference type="ARBA" id="ARBA00022705"/>
    </source>
</evidence>
<sequence>MAGRISDGDIERVREANRIDQVVAEYVALRPAGGGNLKGLCPFHDEKTPSFQVSPARAGGRYHCFGCGQGGDVFEFVREMEHLTFMEAVERLADRGNITLTLVEGGSAPKLDRGTRARLLAANKAAAEFYVAQLATDEAAPAREYLSTRGFDDAATQHFGCGFAPSGWDRLVKALTGQGFSLAELEKAGLSRQGQRGPIDVFHRRLLWPIRDPAGDVVGFGARRIFDDDRLEAKYVNTHETMLYKKSQVLFGLDLAKREIAKQRTAVVVEGYTDVMAMHLSGITTAVASCGTAFGEEHITVLRRYLQDSETAKVIYTFDGDNAGQQAALKAFESDQRFTAGTYVCVAPDGMDPCELRQARGDQAVRDLVTRRQPLFAFAIEHTVDRFDLDTAEGTVAAAAAAVPLVARIRDSVLRDEYALRLAGLIGADHQQILRRVRGQAKADRERGAQQNARPAAPVPEDSGPQQQAPAPRMPDAADRSLFAEREALKLVLQEPQLLAAGYDHLDDTAFGHPAYLRVHQAVLKAGGPGTASGAGLGTWVDRVAAELPSGPLRSLVTELAVESLRSLGPATASYAGAMLAVLAIRVAEQRIAELRSELQRAEARGDQERAGEASGELMEMQTYLRALRERANGS</sequence>
<dbReference type="GO" id="GO:0003677">
    <property type="term" value="F:DNA binding"/>
    <property type="evidence" value="ECO:0007669"/>
    <property type="project" value="UniProtKB-KW"/>
</dbReference>
<dbReference type="HAMAP" id="MF_00974">
    <property type="entry name" value="DNA_primase_DnaG"/>
    <property type="match status" value="1"/>
</dbReference>
<reference evidence="18 19" key="1">
    <citation type="submission" date="2019-11" db="EMBL/GenBank/DDBJ databases">
        <authorList>
            <person name="Jiang L.-Q."/>
        </authorList>
    </citation>
    <scope>NUCLEOTIDE SEQUENCE [LARGE SCALE GENOMIC DNA]</scope>
    <source>
        <strain evidence="18 19">YIM 132087</strain>
    </source>
</reference>
<comment type="similarity">
    <text evidence="12 13">Belongs to the DnaG primase family.</text>
</comment>
<dbReference type="PROSITE" id="PS50880">
    <property type="entry name" value="TOPRIM"/>
    <property type="match status" value="1"/>
</dbReference>
<keyword evidence="1 12" id="KW-0240">DNA-directed RNA polymerase</keyword>
<feature type="zinc finger region" description="CHC2-type" evidence="14">
    <location>
        <begin position="41"/>
        <end position="67"/>
    </location>
</feature>
<dbReference type="SUPFAM" id="SSF57783">
    <property type="entry name" value="Zinc beta-ribbon"/>
    <property type="match status" value="1"/>
</dbReference>
<dbReference type="EMBL" id="WLYK01000001">
    <property type="protein sequence ID" value="MTD13545.1"/>
    <property type="molecule type" value="Genomic_DNA"/>
</dbReference>
<gene>
    <name evidence="12" type="primary">dnaG</name>
    <name evidence="18" type="ORF">GIS00_06250</name>
</gene>
<comment type="subunit">
    <text evidence="12">Monomer. Interacts with DnaB.</text>
</comment>
<evidence type="ECO:0000256" key="8">
    <source>
        <dbReference type="ARBA" id="ARBA00022833"/>
    </source>
</evidence>
<comment type="cofactor">
    <cofactor evidence="13 14">
        <name>Zn(2+)</name>
        <dbReference type="ChEBI" id="CHEBI:29105"/>
    </cofactor>
    <text evidence="13 14">Binds 1 zinc ion per monomer.</text>
</comment>
<dbReference type="GO" id="GO:0006269">
    <property type="term" value="P:DNA replication, synthesis of primer"/>
    <property type="evidence" value="ECO:0007669"/>
    <property type="project" value="UniProtKB-UniRule"/>
</dbReference>
<evidence type="ECO:0000256" key="3">
    <source>
        <dbReference type="ARBA" id="ARBA00022679"/>
    </source>
</evidence>
<feature type="coiled-coil region" evidence="15">
    <location>
        <begin position="585"/>
        <end position="612"/>
    </location>
</feature>
<dbReference type="InterPro" id="IPR013173">
    <property type="entry name" value="DNA_primase_DnaG_DnaB-bd_dom"/>
</dbReference>
<evidence type="ECO:0000256" key="12">
    <source>
        <dbReference type="HAMAP-Rule" id="MF_00974"/>
    </source>
</evidence>
<keyword evidence="15" id="KW-0175">Coiled coil</keyword>
<dbReference type="SMART" id="SM00493">
    <property type="entry name" value="TOPRIM"/>
    <property type="match status" value="1"/>
</dbReference>
<dbReference type="PANTHER" id="PTHR30313:SF2">
    <property type="entry name" value="DNA PRIMASE"/>
    <property type="match status" value="1"/>
</dbReference>
<evidence type="ECO:0000313" key="19">
    <source>
        <dbReference type="Proteomes" id="UP000460221"/>
    </source>
</evidence>
<dbReference type="GO" id="GO:1990077">
    <property type="term" value="C:primosome complex"/>
    <property type="evidence" value="ECO:0007669"/>
    <property type="project" value="UniProtKB-KW"/>
</dbReference>
<dbReference type="SMART" id="SM00400">
    <property type="entry name" value="ZnF_CHCC"/>
    <property type="match status" value="1"/>
</dbReference>
<evidence type="ECO:0000256" key="15">
    <source>
        <dbReference type="SAM" id="Coils"/>
    </source>
</evidence>
<dbReference type="PIRSF" id="PIRSF002811">
    <property type="entry name" value="DnaG"/>
    <property type="match status" value="1"/>
</dbReference>
<dbReference type="Gene3D" id="3.40.1360.10">
    <property type="match status" value="1"/>
</dbReference>
<keyword evidence="9" id="KW-0460">Magnesium</keyword>
<keyword evidence="5 12" id="KW-0235">DNA replication</keyword>
<evidence type="ECO:0000256" key="2">
    <source>
        <dbReference type="ARBA" id="ARBA00022515"/>
    </source>
</evidence>
<evidence type="ECO:0000256" key="7">
    <source>
        <dbReference type="ARBA" id="ARBA00022771"/>
    </source>
</evidence>
<evidence type="ECO:0000256" key="16">
    <source>
        <dbReference type="SAM" id="MobiDB-lite"/>
    </source>
</evidence>
<dbReference type="InterPro" id="IPR002694">
    <property type="entry name" value="Znf_CHC2"/>
</dbReference>
<dbReference type="Pfam" id="PF01807">
    <property type="entry name" value="Zn_ribbon_DnaG"/>
    <property type="match status" value="1"/>
</dbReference>
<dbReference type="EC" id="2.7.7.101" evidence="12"/>
<keyword evidence="8 13" id="KW-0862">Zinc</keyword>
<dbReference type="Pfam" id="PF10410">
    <property type="entry name" value="DnaB_bind"/>
    <property type="match status" value="1"/>
</dbReference>
<dbReference type="InterPro" id="IPR034151">
    <property type="entry name" value="TOPRIM_DnaG_bac"/>
</dbReference>
<dbReference type="InterPro" id="IPR037068">
    <property type="entry name" value="DNA_primase_core_N_sf"/>
</dbReference>
<feature type="domain" description="Toprim" evidence="17">
    <location>
        <begin position="264"/>
        <end position="348"/>
    </location>
</feature>
<dbReference type="FunFam" id="3.90.580.10:FF:000001">
    <property type="entry name" value="DNA primase"/>
    <property type="match status" value="1"/>
</dbReference>
<dbReference type="InterPro" id="IPR019475">
    <property type="entry name" value="DNA_primase_DnaB-bd"/>
</dbReference>
<dbReference type="GO" id="GO:0000428">
    <property type="term" value="C:DNA-directed RNA polymerase complex"/>
    <property type="evidence" value="ECO:0007669"/>
    <property type="project" value="UniProtKB-KW"/>
</dbReference>
<name>A0A7K1FHE4_9ACTN</name>
<dbReference type="GO" id="GO:0003899">
    <property type="term" value="F:DNA-directed RNA polymerase activity"/>
    <property type="evidence" value="ECO:0007669"/>
    <property type="project" value="UniProtKB-UniRule"/>
</dbReference>
<proteinExistence type="inferred from homology"/>
<dbReference type="SUPFAM" id="SSF56731">
    <property type="entry name" value="DNA primase core"/>
    <property type="match status" value="1"/>
</dbReference>
<evidence type="ECO:0000256" key="13">
    <source>
        <dbReference type="PIRNR" id="PIRNR002811"/>
    </source>
</evidence>
<dbReference type="GO" id="GO:0005737">
    <property type="term" value="C:cytoplasm"/>
    <property type="evidence" value="ECO:0007669"/>
    <property type="project" value="TreeGrafter"/>
</dbReference>
<dbReference type="Gene3D" id="3.90.580.10">
    <property type="entry name" value="Zinc finger, CHC2-type domain"/>
    <property type="match status" value="1"/>
</dbReference>
<evidence type="ECO:0000256" key="6">
    <source>
        <dbReference type="ARBA" id="ARBA00022723"/>
    </source>
</evidence>
<keyword evidence="3 12" id="KW-0808">Transferase</keyword>
<dbReference type="Pfam" id="PF08278">
    <property type="entry name" value="DnaG_DnaB_bind"/>
    <property type="match status" value="1"/>
</dbReference>
<dbReference type="InterPro" id="IPR050219">
    <property type="entry name" value="DnaG_primase"/>
</dbReference>
<comment type="caution">
    <text evidence="18">The sequence shown here is derived from an EMBL/GenBank/DDBJ whole genome shotgun (WGS) entry which is preliminary data.</text>
</comment>
<evidence type="ECO:0000256" key="4">
    <source>
        <dbReference type="ARBA" id="ARBA00022695"/>
    </source>
</evidence>
<dbReference type="InterPro" id="IPR006171">
    <property type="entry name" value="TOPRIM_dom"/>
</dbReference>
<dbReference type="InterPro" id="IPR006295">
    <property type="entry name" value="DNA_primase_DnaG"/>
</dbReference>
<dbReference type="InterPro" id="IPR036977">
    <property type="entry name" value="DNA_primase_Znf_CHC2"/>
</dbReference>